<name>A0A392MWT1_9FABA</name>
<protein>
    <submittedName>
        <fullName evidence="1">Uncharacterized protein</fullName>
    </submittedName>
</protein>
<dbReference type="PANTHER" id="PTHR31860">
    <property type="entry name" value="HEAT-INDUCIBLE TRANSCRIPTION REPRESSOR (DUF639)-RELATED"/>
    <property type="match status" value="1"/>
</dbReference>
<dbReference type="Pfam" id="PF04842">
    <property type="entry name" value="DUF639"/>
    <property type="match status" value="1"/>
</dbReference>
<comment type="caution">
    <text evidence="1">The sequence shown here is derived from an EMBL/GenBank/DDBJ whole genome shotgun (WGS) entry which is preliminary data.</text>
</comment>
<dbReference type="Proteomes" id="UP000265520">
    <property type="component" value="Unassembled WGS sequence"/>
</dbReference>
<reference evidence="1 2" key="1">
    <citation type="journal article" date="2018" name="Front. Plant Sci.">
        <title>Red Clover (Trifolium pratense) and Zigzag Clover (T. medium) - A Picture of Genomic Similarities and Differences.</title>
        <authorList>
            <person name="Dluhosova J."/>
            <person name="Istvanek J."/>
            <person name="Nedelnik J."/>
            <person name="Repkova J."/>
        </authorList>
    </citation>
    <scope>NUCLEOTIDE SEQUENCE [LARGE SCALE GENOMIC DNA]</scope>
    <source>
        <strain evidence="2">cv. 10/8</strain>
        <tissue evidence="1">Leaf</tissue>
    </source>
</reference>
<evidence type="ECO:0000313" key="2">
    <source>
        <dbReference type="Proteomes" id="UP000265520"/>
    </source>
</evidence>
<feature type="non-terminal residue" evidence="1">
    <location>
        <position position="130"/>
    </location>
</feature>
<organism evidence="1 2">
    <name type="scientific">Trifolium medium</name>
    <dbReference type="NCBI Taxonomy" id="97028"/>
    <lineage>
        <taxon>Eukaryota</taxon>
        <taxon>Viridiplantae</taxon>
        <taxon>Streptophyta</taxon>
        <taxon>Embryophyta</taxon>
        <taxon>Tracheophyta</taxon>
        <taxon>Spermatophyta</taxon>
        <taxon>Magnoliopsida</taxon>
        <taxon>eudicotyledons</taxon>
        <taxon>Gunneridae</taxon>
        <taxon>Pentapetalae</taxon>
        <taxon>rosids</taxon>
        <taxon>fabids</taxon>
        <taxon>Fabales</taxon>
        <taxon>Fabaceae</taxon>
        <taxon>Papilionoideae</taxon>
        <taxon>50 kb inversion clade</taxon>
        <taxon>NPAAA clade</taxon>
        <taxon>Hologalegina</taxon>
        <taxon>IRL clade</taxon>
        <taxon>Trifolieae</taxon>
        <taxon>Trifolium</taxon>
    </lineage>
</organism>
<dbReference type="PANTHER" id="PTHR31860:SF6">
    <property type="entry name" value="HEAT-INDUCIBLE TRANSCRIPTION REPRESSOR (DUF639)"/>
    <property type="match status" value="1"/>
</dbReference>
<sequence>MSSVGPILNDSLLMFNLCDQLPGGDFILETLVNMSYSRESEHKNDSKPQNGMYSISVLDTVSNLGFVFGASSNSSNEGRIAVGEITVGEMTLLEKVVKESKNNYKKVVSAQATVDGVKVDGIDTNLAVMK</sequence>
<dbReference type="InterPro" id="IPR006927">
    <property type="entry name" value="DUF639"/>
</dbReference>
<dbReference type="EMBL" id="LXQA010021585">
    <property type="protein sequence ID" value="MCH91977.1"/>
    <property type="molecule type" value="Genomic_DNA"/>
</dbReference>
<keyword evidence="2" id="KW-1185">Reference proteome</keyword>
<proteinExistence type="predicted"/>
<evidence type="ECO:0000313" key="1">
    <source>
        <dbReference type="EMBL" id="MCH91977.1"/>
    </source>
</evidence>
<accession>A0A392MWT1</accession>
<dbReference type="AlphaFoldDB" id="A0A392MWT1"/>